<dbReference type="GO" id="GO:0038023">
    <property type="term" value="F:signaling receptor activity"/>
    <property type="evidence" value="ECO:0007669"/>
    <property type="project" value="TreeGrafter"/>
</dbReference>
<feature type="transmembrane region" description="Helical" evidence="7">
    <location>
        <begin position="93"/>
        <end position="116"/>
    </location>
</feature>
<evidence type="ECO:0000313" key="9">
    <source>
        <dbReference type="Proteomes" id="UP001174934"/>
    </source>
</evidence>
<evidence type="ECO:0000256" key="6">
    <source>
        <dbReference type="SAM" id="MobiDB-lite"/>
    </source>
</evidence>
<dbReference type="Proteomes" id="UP001174934">
    <property type="component" value="Unassembled WGS sequence"/>
</dbReference>
<dbReference type="GO" id="GO:0016020">
    <property type="term" value="C:membrane"/>
    <property type="evidence" value="ECO:0007669"/>
    <property type="project" value="UniProtKB-SubCell"/>
</dbReference>
<dbReference type="GO" id="GO:0046872">
    <property type="term" value="F:metal ion binding"/>
    <property type="evidence" value="ECO:0007669"/>
    <property type="project" value="UniProtKB-KW"/>
</dbReference>
<feature type="binding site" evidence="5">
    <location>
        <position position="294"/>
    </location>
    <ligand>
        <name>Zn(2+)</name>
        <dbReference type="ChEBI" id="CHEBI:29105"/>
    </ligand>
</feature>
<sequence length="328" mass="36697">MLHPIEDEDQTTKVEATTETKTDSPPNNLAPNGSSSRKPNTITKAYPHLLSFDELPEWHKDNQYIREGYRPISGSAAVSFRSLLYLHNETINIYTHLIPAIAFIICEGAVLGHLHTTYYPAVKALDDLIFTAFILTAILCLSFSACYHTLTNHSVAVDNLWLRLDFVGIILLTVGDFVSGIYMVFWCERVLRIIYWSMILGLGVLDIGMLVGPKFQGRSWRRFRVMCFVGTGLSGFAPLAHGIYLFGWSQMMKQSGMPYYLAEGGLLMLGALVYATRFPECFKPGGFDMFGASHQIFHVLVVLATIAQLLGILDAYAYNHNHRVCSPS</sequence>
<keyword evidence="4 7" id="KW-0472">Membrane</keyword>
<evidence type="ECO:0000256" key="7">
    <source>
        <dbReference type="SAM" id="Phobius"/>
    </source>
</evidence>
<keyword evidence="5" id="KW-0862">Zinc</keyword>
<evidence type="ECO:0000256" key="4">
    <source>
        <dbReference type="ARBA" id="ARBA00023136"/>
    </source>
</evidence>
<feature type="transmembrane region" description="Helical" evidence="7">
    <location>
        <begin position="296"/>
        <end position="318"/>
    </location>
</feature>
<feature type="transmembrane region" description="Helical" evidence="7">
    <location>
        <begin position="128"/>
        <end position="150"/>
    </location>
</feature>
<keyword evidence="3 7" id="KW-1133">Transmembrane helix</keyword>
<feature type="binding site" evidence="5">
    <location>
        <position position="148"/>
    </location>
    <ligand>
        <name>Zn(2+)</name>
        <dbReference type="ChEBI" id="CHEBI:29105"/>
    </ligand>
</feature>
<evidence type="ECO:0000256" key="3">
    <source>
        <dbReference type="ARBA" id="ARBA00022989"/>
    </source>
</evidence>
<feature type="compositionally biased region" description="Polar residues" evidence="6">
    <location>
        <begin position="23"/>
        <end position="40"/>
    </location>
</feature>
<dbReference type="AlphaFoldDB" id="A0AA39XM67"/>
<proteinExistence type="predicted"/>
<evidence type="ECO:0000256" key="1">
    <source>
        <dbReference type="ARBA" id="ARBA00004141"/>
    </source>
</evidence>
<dbReference type="Pfam" id="PF03006">
    <property type="entry name" value="HlyIII"/>
    <property type="match status" value="1"/>
</dbReference>
<keyword evidence="9" id="KW-1185">Reference proteome</keyword>
<dbReference type="PANTHER" id="PTHR20855">
    <property type="entry name" value="ADIPOR/PROGESTIN RECEPTOR-RELATED"/>
    <property type="match status" value="1"/>
</dbReference>
<reference evidence="8" key="1">
    <citation type="submission" date="2023-06" db="EMBL/GenBank/DDBJ databases">
        <title>Genome-scale phylogeny and comparative genomics of the fungal order Sordariales.</title>
        <authorList>
            <consortium name="Lawrence Berkeley National Laboratory"/>
            <person name="Hensen N."/>
            <person name="Bonometti L."/>
            <person name="Westerberg I."/>
            <person name="Brannstrom I.O."/>
            <person name="Guillou S."/>
            <person name="Cros-Aarteil S."/>
            <person name="Calhoun S."/>
            <person name="Haridas S."/>
            <person name="Kuo A."/>
            <person name="Mondo S."/>
            <person name="Pangilinan J."/>
            <person name="Riley R."/>
            <person name="LaButti K."/>
            <person name="Andreopoulos B."/>
            <person name="Lipzen A."/>
            <person name="Chen C."/>
            <person name="Yanf M."/>
            <person name="Daum C."/>
            <person name="Ng V."/>
            <person name="Clum A."/>
            <person name="Steindorff A."/>
            <person name="Ohm R."/>
            <person name="Martin F."/>
            <person name="Silar P."/>
            <person name="Natvig D."/>
            <person name="Lalanne C."/>
            <person name="Gautier V."/>
            <person name="Ament-velasquez S.L."/>
            <person name="Kruys A."/>
            <person name="Hutchinson M.I."/>
            <person name="Powell A.J."/>
            <person name="Barry K."/>
            <person name="Miller A.N."/>
            <person name="Grigoriev I.V."/>
            <person name="Debuchy R."/>
            <person name="Gladieux P."/>
            <person name="Thoren M.H."/>
            <person name="Johannesson H."/>
        </authorList>
    </citation>
    <scope>NUCLEOTIDE SEQUENCE</scope>
    <source>
        <strain evidence="8">SMH3391-2</strain>
    </source>
</reference>
<dbReference type="GO" id="GO:0006882">
    <property type="term" value="P:intracellular zinc ion homeostasis"/>
    <property type="evidence" value="ECO:0007669"/>
    <property type="project" value="TreeGrafter"/>
</dbReference>
<name>A0AA39XM67_9PEZI</name>
<feature type="region of interest" description="Disordered" evidence="6">
    <location>
        <begin position="1"/>
        <end position="40"/>
    </location>
</feature>
<dbReference type="InterPro" id="IPR004254">
    <property type="entry name" value="AdipoR/HlyIII-related"/>
</dbReference>
<feature type="compositionally biased region" description="Basic and acidic residues" evidence="6">
    <location>
        <begin position="10"/>
        <end position="22"/>
    </location>
</feature>
<keyword evidence="2 7" id="KW-0812">Transmembrane</keyword>
<comment type="caution">
    <text evidence="8">The sequence shown here is derived from an EMBL/GenBank/DDBJ whole genome shotgun (WGS) entry which is preliminary data.</text>
</comment>
<accession>A0AA39XM67</accession>
<organism evidence="8 9">
    <name type="scientific">Bombardia bombarda</name>
    <dbReference type="NCBI Taxonomy" id="252184"/>
    <lineage>
        <taxon>Eukaryota</taxon>
        <taxon>Fungi</taxon>
        <taxon>Dikarya</taxon>
        <taxon>Ascomycota</taxon>
        <taxon>Pezizomycotina</taxon>
        <taxon>Sordariomycetes</taxon>
        <taxon>Sordariomycetidae</taxon>
        <taxon>Sordariales</taxon>
        <taxon>Lasiosphaeriaceae</taxon>
        <taxon>Bombardia</taxon>
    </lineage>
</organism>
<gene>
    <name evidence="8" type="ORF">B0T17DRAFT_480876</name>
</gene>
<keyword evidence="5" id="KW-0479">Metal-binding</keyword>
<feature type="transmembrane region" description="Helical" evidence="7">
    <location>
        <begin position="193"/>
        <end position="211"/>
    </location>
</feature>
<evidence type="ECO:0000256" key="5">
    <source>
        <dbReference type="PIRSR" id="PIRSR604254-1"/>
    </source>
</evidence>
<protein>
    <submittedName>
        <fullName evidence="8">MPR-like GPCR protein</fullName>
    </submittedName>
</protein>
<dbReference type="EMBL" id="JAULSR010000001">
    <property type="protein sequence ID" value="KAK0636599.1"/>
    <property type="molecule type" value="Genomic_DNA"/>
</dbReference>
<dbReference type="PANTHER" id="PTHR20855:SF130">
    <property type="entry name" value="HAEMOLYSIN-III FAMILY PROTEIN"/>
    <property type="match status" value="1"/>
</dbReference>
<evidence type="ECO:0000256" key="2">
    <source>
        <dbReference type="ARBA" id="ARBA00022692"/>
    </source>
</evidence>
<feature type="transmembrane region" description="Helical" evidence="7">
    <location>
        <begin position="223"/>
        <end position="247"/>
    </location>
</feature>
<feature type="binding site" evidence="5">
    <location>
        <position position="298"/>
    </location>
    <ligand>
        <name>Zn(2+)</name>
        <dbReference type="ChEBI" id="CHEBI:29105"/>
    </ligand>
</feature>
<comment type="subcellular location">
    <subcellularLocation>
        <location evidence="1">Membrane</location>
        <topology evidence="1">Multi-pass membrane protein</topology>
    </subcellularLocation>
</comment>
<evidence type="ECO:0000313" key="8">
    <source>
        <dbReference type="EMBL" id="KAK0636599.1"/>
    </source>
</evidence>
<feature type="transmembrane region" description="Helical" evidence="7">
    <location>
        <begin position="259"/>
        <end position="276"/>
    </location>
</feature>
<feature type="transmembrane region" description="Helical" evidence="7">
    <location>
        <begin position="166"/>
        <end position="186"/>
    </location>
</feature>